<gene>
    <name evidence="1" type="ORF">J4Q44_G00078650</name>
</gene>
<dbReference type="EMBL" id="JAGTTL010000006">
    <property type="protein sequence ID" value="KAK6320889.1"/>
    <property type="molecule type" value="Genomic_DNA"/>
</dbReference>
<dbReference type="Proteomes" id="UP001356427">
    <property type="component" value="Unassembled WGS sequence"/>
</dbReference>
<protein>
    <submittedName>
        <fullName evidence="1">Uncharacterized protein</fullName>
    </submittedName>
</protein>
<comment type="caution">
    <text evidence="1">The sequence shown here is derived from an EMBL/GenBank/DDBJ whole genome shotgun (WGS) entry which is preliminary data.</text>
</comment>
<organism evidence="1 2">
    <name type="scientific">Coregonus suidteri</name>
    <dbReference type="NCBI Taxonomy" id="861788"/>
    <lineage>
        <taxon>Eukaryota</taxon>
        <taxon>Metazoa</taxon>
        <taxon>Chordata</taxon>
        <taxon>Craniata</taxon>
        <taxon>Vertebrata</taxon>
        <taxon>Euteleostomi</taxon>
        <taxon>Actinopterygii</taxon>
        <taxon>Neopterygii</taxon>
        <taxon>Teleostei</taxon>
        <taxon>Protacanthopterygii</taxon>
        <taxon>Salmoniformes</taxon>
        <taxon>Salmonidae</taxon>
        <taxon>Coregoninae</taxon>
        <taxon>Coregonus</taxon>
    </lineage>
</organism>
<proteinExistence type="predicted"/>
<name>A0AAN8M319_9TELE</name>
<keyword evidence="2" id="KW-1185">Reference proteome</keyword>
<evidence type="ECO:0000313" key="1">
    <source>
        <dbReference type="EMBL" id="KAK6320889.1"/>
    </source>
</evidence>
<accession>A0AAN8M319</accession>
<reference evidence="1 2" key="1">
    <citation type="submission" date="2021-04" db="EMBL/GenBank/DDBJ databases">
        <authorList>
            <person name="De Guttry C."/>
            <person name="Zahm M."/>
            <person name="Klopp C."/>
            <person name="Cabau C."/>
            <person name="Louis A."/>
            <person name="Berthelot C."/>
            <person name="Parey E."/>
            <person name="Roest Crollius H."/>
            <person name="Montfort J."/>
            <person name="Robinson-Rechavi M."/>
            <person name="Bucao C."/>
            <person name="Bouchez O."/>
            <person name="Gislard M."/>
            <person name="Lluch J."/>
            <person name="Milhes M."/>
            <person name="Lampietro C."/>
            <person name="Lopez Roques C."/>
            <person name="Donnadieu C."/>
            <person name="Braasch I."/>
            <person name="Desvignes T."/>
            <person name="Postlethwait J."/>
            <person name="Bobe J."/>
            <person name="Wedekind C."/>
            <person name="Guiguen Y."/>
        </authorList>
    </citation>
    <scope>NUCLEOTIDE SEQUENCE [LARGE SCALE GENOMIC DNA]</scope>
    <source>
        <strain evidence="1">Cs_M1</strain>
        <tissue evidence="1">Blood</tissue>
    </source>
</reference>
<evidence type="ECO:0000313" key="2">
    <source>
        <dbReference type="Proteomes" id="UP001356427"/>
    </source>
</evidence>
<sequence>MQFALGVVATATTEEKSVQVLMLRSSRYRIEGDVAVRHGQMGPQDRQDWEDIVTRCARLSYTYGSRRSDHAAVPRSWEYRDWEYHCPSLAGSFDDNSHQIS</sequence>
<dbReference type="AlphaFoldDB" id="A0AAN8M319"/>